<dbReference type="Proteomes" id="UP000664859">
    <property type="component" value="Unassembled WGS sequence"/>
</dbReference>
<comment type="caution">
    <text evidence="4">The sequence shown here is derived from an EMBL/GenBank/DDBJ whole genome shotgun (WGS) entry which is preliminary data.</text>
</comment>
<dbReference type="SUPFAM" id="SSF52172">
    <property type="entry name" value="CheY-like"/>
    <property type="match status" value="1"/>
</dbReference>
<dbReference type="OrthoDB" id="21225at2759"/>
<dbReference type="SMART" id="SM00448">
    <property type="entry name" value="REC"/>
    <property type="match status" value="1"/>
</dbReference>
<evidence type="ECO:0000256" key="1">
    <source>
        <dbReference type="ARBA" id="ARBA00022553"/>
    </source>
</evidence>
<evidence type="ECO:0000256" key="2">
    <source>
        <dbReference type="PROSITE-ProRule" id="PRU00169"/>
    </source>
</evidence>
<gene>
    <name evidence="4" type="ORF">JKP88DRAFT_279338</name>
</gene>
<accession>A0A836CCS3</accession>
<keyword evidence="1 2" id="KW-0597">Phosphoprotein</keyword>
<dbReference type="EMBL" id="JAFCMP010000357">
    <property type="protein sequence ID" value="KAG5180867.1"/>
    <property type="molecule type" value="Genomic_DNA"/>
</dbReference>
<dbReference type="InterPro" id="IPR050956">
    <property type="entry name" value="2C_system_His_kinase"/>
</dbReference>
<dbReference type="InterPro" id="IPR001789">
    <property type="entry name" value="Sig_transdc_resp-reg_receiver"/>
</dbReference>
<dbReference type="Pfam" id="PF00072">
    <property type="entry name" value="Response_reg"/>
    <property type="match status" value="1"/>
</dbReference>
<proteinExistence type="predicted"/>
<dbReference type="AlphaFoldDB" id="A0A836CCS3"/>
<organism evidence="4 5">
    <name type="scientific">Tribonema minus</name>
    <dbReference type="NCBI Taxonomy" id="303371"/>
    <lineage>
        <taxon>Eukaryota</taxon>
        <taxon>Sar</taxon>
        <taxon>Stramenopiles</taxon>
        <taxon>Ochrophyta</taxon>
        <taxon>PX clade</taxon>
        <taxon>Xanthophyceae</taxon>
        <taxon>Tribonematales</taxon>
        <taxon>Tribonemataceae</taxon>
        <taxon>Tribonema</taxon>
    </lineage>
</organism>
<keyword evidence="5" id="KW-1185">Reference proteome</keyword>
<evidence type="ECO:0000313" key="5">
    <source>
        <dbReference type="Proteomes" id="UP000664859"/>
    </source>
</evidence>
<dbReference type="PANTHER" id="PTHR43719:SF28">
    <property type="entry name" value="PEROXIDE STRESS-ACTIVATED HISTIDINE KINASE MAK1-RELATED"/>
    <property type="match status" value="1"/>
</dbReference>
<dbReference type="GO" id="GO:0000160">
    <property type="term" value="P:phosphorelay signal transduction system"/>
    <property type="evidence" value="ECO:0007669"/>
    <property type="project" value="InterPro"/>
</dbReference>
<dbReference type="PROSITE" id="PS50110">
    <property type="entry name" value="RESPONSE_REGULATORY"/>
    <property type="match status" value="1"/>
</dbReference>
<dbReference type="InterPro" id="IPR011006">
    <property type="entry name" value="CheY-like_superfamily"/>
</dbReference>
<name>A0A836CCS3_9STRA</name>
<feature type="modified residue" description="4-aspartylphosphate" evidence="2">
    <location>
        <position position="62"/>
    </location>
</feature>
<protein>
    <submittedName>
        <fullName evidence="4">CheY-like superfamily protein</fullName>
    </submittedName>
</protein>
<evidence type="ECO:0000259" key="3">
    <source>
        <dbReference type="PROSITE" id="PS50110"/>
    </source>
</evidence>
<reference evidence="4" key="1">
    <citation type="submission" date="2021-02" db="EMBL/GenBank/DDBJ databases">
        <title>First Annotated Genome of the Yellow-green Alga Tribonema minus.</title>
        <authorList>
            <person name="Mahan K.M."/>
        </authorList>
    </citation>
    <scope>NUCLEOTIDE SEQUENCE</scope>
    <source>
        <strain evidence="4">UTEX B ZZ1240</strain>
    </source>
</reference>
<dbReference type="Gene3D" id="3.40.50.2300">
    <property type="match status" value="1"/>
</dbReference>
<evidence type="ECO:0000313" key="4">
    <source>
        <dbReference type="EMBL" id="KAG5180867.1"/>
    </source>
</evidence>
<dbReference type="CDD" id="cd17546">
    <property type="entry name" value="REC_hyHK_CKI1_RcsC-like"/>
    <property type="match status" value="1"/>
</dbReference>
<dbReference type="PANTHER" id="PTHR43719">
    <property type="entry name" value="TWO-COMPONENT HISTIDINE KINASE"/>
    <property type="match status" value="1"/>
</dbReference>
<feature type="domain" description="Response regulatory" evidence="3">
    <location>
        <begin position="1"/>
        <end position="134"/>
    </location>
</feature>
<sequence length="140" mass="15385">MPIDAYEESSEPGEAKPRRPVCIVAEDSEVTAKMLTKMVKQLSDFEVAVRDHSGHIVCALMDVNMPNTGGIDATRKIRFWETSSRGTGFRVPIIGLTGSLSRAVEEECFAAGMDAFIAKPFQIADLRQLLKQYSMTTASL</sequence>